<dbReference type="InterPro" id="IPR029032">
    <property type="entry name" value="AhpD-like"/>
</dbReference>
<evidence type="ECO:0000259" key="1">
    <source>
        <dbReference type="Pfam" id="PF02627"/>
    </source>
</evidence>
<protein>
    <submittedName>
        <fullName evidence="2">Carboxymuconolactone decarboxylase family protein</fullName>
    </submittedName>
</protein>
<dbReference type="Proteomes" id="UP000832011">
    <property type="component" value="Chromosome"/>
</dbReference>
<dbReference type="PANTHER" id="PTHR34846">
    <property type="entry name" value="4-CARBOXYMUCONOLACTONE DECARBOXYLASE FAMILY PROTEIN (AFU_ORTHOLOGUE AFUA_6G11590)"/>
    <property type="match status" value="1"/>
</dbReference>
<dbReference type="SUPFAM" id="SSF69118">
    <property type="entry name" value="AhpD-like"/>
    <property type="match status" value="1"/>
</dbReference>
<dbReference type="PANTHER" id="PTHR34846:SF11">
    <property type="entry name" value="4-CARBOXYMUCONOLACTONE DECARBOXYLASE FAMILY PROTEIN (AFU_ORTHOLOGUE AFUA_6G11590)"/>
    <property type="match status" value="1"/>
</dbReference>
<feature type="domain" description="Carboxymuconolactone decarboxylase-like" evidence="1">
    <location>
        <begin position="43"/>
        <end position="104"/>
    </location>
</feature>
<evidence type="ECO:0000313" key="2">
    <source>
        <dbReference type="EMBL" id="UOO90688.1"/>
    </source>
</evidence>
<gene>
    <name evidence="2" type="ORF">LVJ82_06900</name>
</gene>
<dbReference type="RefSeq" id="WP_058305012.1">
    <property type="nucleotide sequence ID" value="NZ_CABKVG010000005.1"/>
</dbReference>
<accession>A0ABY4E5W7</accession>
<dbReference type="InterPro" id="IPR003779">
    <property type="entry name" value="CMD-like"/>
</dbReference>
<dbReference type="EMBL" id="CP091511">
    <property type="protein sequence ID" value="UOO90688.1"/>
    <property type="molecule type" value="Genomic_DNA"/>
</dbReference>
<dbReference type="Gene3D" id="1.20.1290.10">
    <property type="entry name" value="AhpD-like"/>
    <property type="match status" value="1"/>
</dbReference>
<name>A0ABY4E5W7_9NEIS</name>
<sequence length="179" mass="19761">MTTRLTPVSALQLDAEQQAILDKIAASRGGNLNGPFHAWIRNPEFADLAQALGKYCRYDSSLSLRQSELLIVVTAAFWHSQAEWAIHAPIAESAGVCPRAIEKIRTGITPNFRQDDERLLHIVAKTVLEQKQLPDDLYAEALAYFGEHALVDIVGIIGYYSMVALTLNAFDIRVTAPQA</sequence>
<organism evidence="2 3">
    <name type="scientific">Vitreoscilla massiliensis</name>
    <dbReference type="NCBI Taxonomy" id="1689272"/>
    <lineage>
        <taxon>Bacteria</taxon>
        <taxon>Pseudomonadati</taxon>
        <taxon>Pseudomonadota</taxon>
        <taxon>Betaproteobacteria</taxon>
        <taxon>Neisseriales</taxon>
        <taxon>Neisseriaceae</taxon>
        <taxon>Vitreoscilla</taxon>
    </lineage>
</organism>
<proteinExistence type="predicted"/>
<dbReference type="Pfam" id="PF02627">
    <property type="entry name" value="CMD"/>
    <property type="match status" value="1"/>
</dbReference>
<keyword evidence="3" id="KW-1185">Reference proteome</keyword>
<evidence type="ECO:0000313" key="3">
    <source>
        <dbReference type="Proteomes" id="UP000832011"/>
    </source>
</evidence>
<reference evidence="2 3" key="1">
    <citation type="journal article" date="2022" name="Res Sq">
        <title>Evolution of multicellular longitudinally dividing oral cavity symbionts (Neisseriaceae).</title>
        <authorList>
            <person name="Nyongesa S."/>
            <person name="Weber P."/>
            <person name="Bernet E."/>
            <person name="Pullido F."/>
            <person name="Nieckarz M."/>
            <person name="Delaby M."/>
            <person name="Nieves C."/>
            <person name="Viehboeck T."/>
            <person name="Krause N."/>
            <person name="Rivera-Millot A."/>
            <person name="Nakamura A."/>
            <person name="Vischer N."/>
            <person name="VanNieuwenhze M."/>
            <person name="Brun Y."/>
            <person name="Cava F."/>
            <person name="Bulgheresi S."/>
            <person name="Veyrier F."/>
        </authorList>
    </citation>
    <scope>NUCLEOTIDE SEQUENCE [LARGE SCALE GENOMIC DNA]</scope>
    <source>
        <strain evidence="2 3">SN4</strain>
    </source>
</reference>